<dbReference type="EMBL" id="HG793131">
    <property type="protein sequence ID" value="CDK29503.1"/>
    <property type="molecule type" value="Genomic_DNA"/>
</dbReference>
<dbReference type="OrthoDB" id="4062836at2759"/>
<keyword evidence="1" id="KW-1133">Transmembrane helix</keyword>
<keyword evidence="1" id="KW-0812">Transmembrane</keyword>
<feature type="transmembrane region" description="Helical" evidence="1">
    <location>
        <begin position="12"/>
        <end position="31"/>
    </location>
</feature>
<reference evidence="2" key="2">
    <citation type="submission" date="2014-02" db="EMBL/GenBank/DDBJ databases">
        <title>Complete DNA sequence of /Kuraishia capsulata/ illustrates novel genomic features among budding yeasts (/Saccharomycotina/).</title>
        <authorList>
            <person name="Morales L."/>
            <person name="Noel B."/>
            <person name="Porcel B."/>
            <person name="Marcet-Houben M."/>
            <person name="Hullo M-F."/>
            <person name="Sacerdot C."/>
            <person name="Tekaia F."/>
            <person name="Leh-Louis V."/>
            <person name="Despons L."/>
            <person name="Khanna V."/>
            <person name="Aury J-M."/>
            <person name="Barbe V."/>
            <person name="Couloux A."/>
            <person name="Labadie K."/>
            <person name="Pelletier E."/>
            <person name="Souciet J-L."/>
            <person name="Boekhout T."/>
            <person name="Gabaldon T."/>
            <person name="Wincker P."/>
            <person name="Dujon B."/>
        </authorList>
    </citation>
    <scope>NUCLEOTIDE SEQUENCE</scope>
    <source>
        <strain evidence="2">CBS 1993</strain>
    </source>
</reference>
<dbReference type="STRING" id="1382522.W6MT27"/>
<evidence type="ECO:0000313" key="3">
    <source>
        <dbReference type="Proteomes" id="UP000019384"/>
    </source>
</evidence>
<dbReference type="Gene3D" id="1.20.1250.20">
    <property type="entry name" value="MFS general substrate transporter like domains"/>
    <property type="match status" value="1"/>
</dbReference>
<keyword evidence="3" id="KW-1185">Reference proteome</keyword>
<sequence length="90" mass="10824">MLNADQADMGSKINFIFTGMSFLSIFVFYFIQPETAGRFFKEIDELYDKNIPLKEWKLYKTQKQQDSDRFYDDLKQEVSHAEYDFEPEEI</sequence>
<dbReference type="GeneID" id="34522876"/>
<dbReference type="Proteomes" id="UP000019384">
    <property type="component" value="Unassembled WGS sequence"/>
</dbReference>
<dbReference type="AlphaFoldDB" id="W6MT27"/>
<protein>
    <submittedName>
        <fullName evidence="2">Uncharacterized protein</fullName>
    </submittedName>
</protein>
<dbReference type="HOGENOM" id="CLU_175720_0_0_1"/>
<evidence type="ECO:0000256" key="1">
    <source>
        <dbReference type="SAM" id="Phobius"/>
    </source>
</evidence>
<name>W6MT27_9ASCO</name>
<evidence type="ECO:0000313" key="2">
    <source>
        <dbReference type="EMBL" id="CDK29503.1"/>
    </source>
</evidence>
<accession>W6MT27</accession>
<proteinExistence type="predicted"/>
<gene>
    <name evidence="2" type="ORF">KUCA_T00005492001</name>
</gene>
<keyword evidence="1" id="KW-0472">Membrane</keyword>
<organism evidence="2 3">
    <name type="scientific">Kuraishia capsulata CBS 1993</name>
    <dbReference type="NCBI Taxonomy" id="1382522"/>
    <lineage>
        <taxon>Eukaryota</taxon>
        <taxon>Fungi</taxon>
        <taxon>Dikarya</taxon>
        <taxon>Ascomycota</taxon>
        <taxon>Saccharomycotina</taxon>
        <taxon>Pichiomycetes</taxon>
        <taxon>Pichiales</taxon>
        <taxon>Pichiaceae</taxon>
        <taxon>Kuraishia</taxon>
    </lineage>
</organism>
<reference evidence="2" key="1">
    <citation type="submission" date="2013-12" db="EMBL/GenBank/DDBJ databases">
        <authorList>
            <person name="Genoscope - CEA"/>
        </authorList>
    </citation>
    <scope>NUCLEOTIDE SEQUENCE</scope>
    <source>
        <strain evidence="2">CBS 1993</strain>
    </source>
</reference>
<dbReference type="RefSeq" id="XP_022461488.1">
    <property type="nucleotide sequence ID" value="XM_022602573.1"/>
</dbReference>
<dbReference type="InterPro" id="IPR036259">
    <property type="entry name" value="MFS_trans_sf"/>
</dbReference>